<reference evidence="8 9" key="1">
    <citation type="submission" date="2018-09" db="EMBL/GenBank/DDBJ databases">
        <title>Insights into the microbiota of Asian seabass (Lates calcarifer) with tenacibaculosis symptoms and description of sp. nov. Tenacibaculum singaporense.</title>
        <authorList>
            <person name="Miyake S."/>
            <person name="Soh M."/>
            <person name="Azman M.N."/>
            <person name="Ngoh S.Y."/>
            <person name="Orban L."/>
        </authorList>
    </citation>
    <scope>NUCLEOTIDE SEQUENCE [LARGE SCALE GENOMIC DNA]</scope>
    <source>
        <strain evidence="8 9">DSM 106434</strain>
    </source>
</reference>
<dbReference type="InterPro" id="IPR036280">
    <property type="entry name" value="Multihaem_cyt_sf"/>
</dbReference>
<dbReference type="SUPFAM" id="SSF48695">
    <property type="entry name" value="Multiheme cytochromes"/>
    <property type="match status" value="1"/>
</dbReference>
<dbReference type="PROSITE" id="PS51257">
    <property type="entry name" value="PROKAR_LIPOPROTEIN"/>
    <property type="match status" value="1"/>
</dbReference>
<dbReference type="PANTHER" id="PTHR35038">
    <property type="entry name" value="DISSIMILATORY SULFITE REDUCTASE SIRA"/>
    <property type="match status" value="1"/>
</dbReference>
<dbReference type="GO" id="GO:0046872">
    <property type="term" value="F:metal ion binding"/>
    <property type="evidence" value="ECO:0007669"/>
    <property type="project" value="UniProtKB-KW"/>
</dbReference>
<keyword evidence="2" id="KW-0349">Heme</keyword>
<dbReference type="Pfam" id="PF02085">
    <property type="entry name" value="Cytochrom_CIII"/>
    <property type="match status" value="1"/>
</dbReference>
<evidence type="ECO:0000256" key="4">
    <source>
        <dbReference type="ARBA" id="ARBA00022729"/>
    </source>
</evidence>
<dbReference type="Gene3D" id="1.10.287.3080">
    <property type="match status" value="1"/>
</dbReference>
<feature type="domain" description="Class III cytochrome C" evidence="7">
    <location>
        <begin position="97"/>
        <end position="188"/>
    </location>
</feature>
<evidence type="ECO:0000256" key="6">
    <source>
        <dbReference type="ARBA" id="ARBA00023004"/>
    </source>
</evidence>
<proteinExistence type="predicted"/>
<keyword evidence="6" id="KW-0408">Iron</keyword>
<keyword evidence="5" id="KW-0249">Electron transport</keyword>
<sequence length="208" mass="24100">MRNHTYIKLVCYTVLFVVITVSCKHKEHEYHSITDKIEAESKNYKGVSISSKKYLEGMKMMEVTENEITFLIPTRKDKIKSYKCTECHTQPLAKMQTKDIKKAHWNVKLEHASLNTMNCITCHDGNNMDNLKSITGHSIDLNTSYKLCSQCHQKQYKDWTGGAHGKRIESWASPRASMTCVNCHNPHSPSFDTKWPARFNTQKIKERK</sequence>
<dbReference type="GO" id="GO:0009055">
    <property type="term" value="F:electron transfer activity"/>
    <property type="evidence" value="ECO:0007669"/>
    <property type="project" value="InterPro"/>
</dbReference>
<evidence type="ECO:0000313" key="9">
    <source>
        <dbReference type="Proteomes" id="UP000274593"/>
    </source>
</evidence>
<name>A0A3Q8RRJ8_9FLAO</name>
<dbReference type="GO" id="GO:0020037">
    <property type="term" value="F:heme binding"/>
    <property type="evidence" value="ECO:0007669"/>
    <property type="project" value="InterPro"/>
</dbReference>
<keyword evidence="9" id="KW-1185">Reference proteome</keyword>
<keyword evidence="3" id="KW-0479">Metal-binding</keyword>
<accession>A0A3Q8RRJ8</accession>
<dbReference type="EMBL" id="CP032548">
    <property type="protein sequence ID" value="AZJ35596.1"/>
    <property type="molecule type" value="Genomic_DNA"/>
</dbReference>
<dbReference type="Proteomes" id="UP000274593">
    <property type="component" value="Chromosome"/>
</dbReference>
<dbReference type="KEGG" id="tsig:D6T69_08710"/>
<evidence type="ECO:0000256" key="1">
    <source>
        <dbReference type="ARBA" id="ARBA00022448"/>
    </source>
</evidence>
<dbReference type="InterPro" id="IPR051829">
    <property type="entry name" value="Multiheme_Cytochr_ET"/>
</dbReference>
<protein>
    <submittedName>
        <fullName evidence="8">Cytochrome C</fullName>
    </submittedName>
</protein>
<dbReference type="Gene3D" id="1.10.1130.10">
    <property type="entry name" value="Flavocytochrome C3, Chain A"/>
    <property type="match status" value="1"/>
</dbReference>
<evidence type="ECO:0000313" key="8">
    <source>
        <dbReference type="EMBL" id="AZJ35596.1"/>
    </source>
</evidence>
<evidence type="ECO:0000256" key="2">
    <source>
        <dbReference type="ARBA" id="ARBA00022617"/>
    </source>
</evidence>
<evidence type="ECO:0000256" key="5">
    <source>
        <dbReference type="ARBA" id="ARBA00022982"/>
    </source>
</evidence>
<evidence type="ECO:0000259" key="7">
    <source>
        <dbReference type="Pfam" id="PF02085"/>
    </source>
</evidence>
<organism evidence="8 9">
    <name type="scientific">Tenacibaculum singaporense</name>
    <dbReference type="NCBI Taxonomy" id="2358479"/>
    <lineage>
        <taxon>Bacteria</taxon>
        <taxon>Pseudomonadati</taxon>
        <taxon>Bacteroidota</taxon>
        <taxon>Flavobacteriia</taxon>
        <taxon>Flavobacteriales</taxon>
        <taxon>Flavobacteriaceae</taxon>
        <taxon>Tenacibaculum</taxon>
    </lineage>
</organism>
<dbReference type="RefSeq" id="WP_125067372.1">
    <property type="nucleotide sequence ID" value="NZ_CP032548.1"/>
</dbReference>
<dbReference type="InterPro" id="IPR020942">
    <property type="entry name" value="Cyt_c_III_dom"/>
</dbReference>
<gene>
    <name evidence="8" type="ORF">D6T69_08710</name>
</gene>
<keyword evidence="1" id="KW-0813">Transport</keyword>
<dbReference type="AlphaFoldDB" id="A0A3Q8RRJ8"/>
<keyword evidence="4" id="KW-0732">Signal</keyword>
<evidence type="ECO:0000256" key="3">
    <source>
        <dbReference type="ARBA" id="ARBA00022723"/>
    </source>
</evidence>